<comment type="caution">
    <text evidence="2">The sequence shown here is derived from an EMBL/GenBank/DDBJ whole genome shotgun (WGS) entry which is preliminary data.</text>
</comment>
<dbReference type="OMA" id="IFMANPP"/>
<dbReference type="EMBL" id="PDCK01000044">
    <property type="protein sequence ID" value="PRQ26676.1"/>
    <property type="molecule type" value="Genomic_DNA"/>
</dbReference>
<organism evidence="2 3">
    <name type="scientific">Rosa chinensis</name>
    <name type="common">China rose</name>
    <dbReference type="NCBI Taxonomy" id="74649"/>
    <lineage>
        <taxon>Eukaryota</taxon>
        <taxon>Viridiplantae</taxon>
        <taxon>Streptophyta</taxon>
        <taxon>Embryophyta</taxon>
        <taxon>Tracheophyta</taxon>
        <taxon>Spermatophyta</taxon>
        <taxon>Magnoliopsida</taxon>
        <taxon>eudicotyledons</taxon>
        <taxon>Gunneridae</taxon>
        <taxon>Pentapetalae</taxon>
        <taxon>rosids</taxon>
        <taxon>fabids</taxon>
        <taxon>Rosales</taxon>
        <taxon>Rosaceae</taxon>
        <taxon>Rosoideae</taxon>
        <taxon>Rosoideae incertae sedis</taxon>
        <taxon>Rosa</taxon>
    </lineage>
</organism>
<reference evidence="2 3" key="1">
    <citation type="journal article" date="2018" name="Nat. Genet.">
        <title>The Rosa genome provides new insights in the design of modern roses.</title>
        <authorList>
            <person name="Bendahmane M."/>
        </authorList>
    </citation>
    <scope>NUCLEOTIDE SEQUENCE [LARGE SCALE GENOMIC DNA]</scope>
    <source>
        <strain evidence="3">cv. Old Blush</strain>
    </source>
</reference>
<dbReference type="STRING" id="74649.A0A2P6PXQ6"/>
<keyword evidence="1" id="KW-0812">Transmembrane</keyword>
<name>A0A2P6PXQ6_ROSCH</name>
<proteinExistence type="predicted"/>
<evidence type="ECO:0000313" key="3">
    <source>
        <dbReference type="Proteomes" id="UP000238479"/>
    </source>
</evidence>
<accession>A0A2P6PXQ6</accession>
<dbReference type="Gramene" id="PRQ26676">
    <property type="protein sequence ID" value="PRQ26676"/>
    <property type="gene ID" value="RchiOBHm_Chr6g0297221"/>
</dbReference>
<dbReference type="Proteomes" id="UP000238479">
    <property type="component" value="Chromosome 6"/>
</dbReference>
<keyword evidence="3" id="KW-1185">Reference proteome</keyword>
<dbReference type="PANTHER" id="PTHR47076">
    <property type="entry name" value="NHL DOMAIN PROTEIN"/>
    <property type="match status" value="1"/>
</dbReference>
<dbReference type="AlphaFoldDB" id="A0A2P6PXQ6"/>
<sequence length="197" mass="22418">MHYTYPTEYVAIYIYSLFIGIEVLHCFLSYISSRLSIFMANPPEKIASISLPDHETDDEYYDEELVLTSSCGCFWGLYSRELPCGRNNNNGIRGRYLLQQGEVSKENWLVENVKKVRELSEVLAGPKWKNFIRSVGTIYKKRRVQAQYDPESYTLNFDEGVGREVDNPAYLHFSSTGYAASSLGMNTGKTGQAPSSF</sequence>
<feature type="transmembrane region" description="Helical" evidence="1">
    <location>
        <begin position="12"/>
        <end position="31"/>
    </location>
</feature>
<evidence type="ECO:0000256" key="1">
    <source>
        <dbReference type="SAM" id="Phobius"/>
    </source>
</evidence>
<keyword evidence="1" id="KW-0472">Membrane</keyword>
<protein>
    <submittedName>
        <fullName evidence="2">Uncharacterized protein</fullName>
    </submittedName>
</protein>
<keyword evidence="1" id="KW-1133">Transmembrane helix</keyword>
<dbReference type="PANTHER" id="PTHR47076:SF1">
    <property type="entry name" value="NHL DOMAIN PROTEIN"/>
    <property type="match status" value="1"/>
</dbReference>
<gene>
    <name evidence="2" type="ORF">RchiOBHm_Chr6g0297221</name>
</gene>
<evidence type="ECO:0000313" key="2">
    <source>
        <dbReference type="EMBL" id="PRQ26676.1"/>
    </source>
</evidence>